<dbReference type="Pfam" id="PF04879">
    <property type="entry name" value="Molybdop_Fe4S4"/>
    <property type="match status" value="1"/>
</dbReference>
<evidence type="ECO:0000256" key="3">
    <source>
        <dbReference type="ARBA" id="ARBA00023002"/>
    </source>
</evidence>
<dbReference type="Gene3D" id="2.40.40.20">
    <property type="match status" value="1"/>
</dbReference>
<dbReference type="SUPFAM" id="SSF53706">
    <property type="entry name" value="Formate dehydrogenase/DMSO reductase, domains 1-3"/>
    <property type="match status" value="1"/>
</dbReference>
<dbReference type="InterPro" id="IPR006657">
    <property type="entry name" value="MoPterin_dinucl-bd_dom"/>
</dbReference>
<dbReference type="Gene3D" id="3.30.200.210">
    <property type="match status" value="1"/>
</dbReference>
<evidence type="ECO:0000256" key="1">
    <source>
        <dbReference type="ARBA" id="ARBA00022485"/>
    </source>
</evidence>
<keyword evidence="3" id="KW-0560">Oxidoreductase</keyword>
<dbReference type="Pfam" id="PF00384">
    <property type="entry name" value="Molybdopterin"/>
    <property type="match status" value="1"/>
</dbReference>
<keyword evidence="4" id="KW-0408">Iron</keyword>
<accession>A0ABP8ZCQ5</accession>
<dbReference type="PANTHER" id="PTHR43105:SF9">
    <property type="entry name" value="NADPH-FE(3+) OXIDOREDUCTASE SUBUNIT ALPHA"/>
    <property type="match status" value="1"/>
</dbReference>
<dbReference type="PANTHER" id="PTHR43105">
    <property type="entry name" value="RESPIRATORY NITRATE REDUCTASE"/>
    <property type="match status" value="1"/>
</dbReference>
<evidence type="ECO:0000256" key="4">
    <source>
        <dbReference type="ARBA" id="ARBA00023004"/>
    </source>
</evidence>
<dbReference type="InterPro" id="IPR006963">
    <property type="entry name" value="Mopterin_OxRdtase_4Fe-4S_dom"/>
</dbReference>
<protein>
    <submittedName>
        <fullName evidence="7">Molybdopterin-dependent oxidoreductase</fullName>
    </submittedName>
</protein>
<keyword evidence="5" id="KW-0411">Iron-sulfur</keyword>
<comment type="caution">
    <text evidence="7">The sequence shown here is derived from an EMBL/GenBank/DDBJ whole genome shotgun (WGS) entry which is preliminary data.</text>
</comment>
<organism evidence="7 8">
    <name type="scientific">Nocardioides endophyticus</name>
    <dbReference type="NCBI Taxonomy" id="1353775"/>
    <lineage>
        <taxon>Bacteria</taxon>
        <taxon>Bacillati</taxon>
        <taxon>Actinomycetota</taxon>
        <taxon>Actinomycetes</taxon>
        <taxon>Propionibacteriales</taxon>
        <taxon>Nocardioidaceae</taxon>
        <taxon>Nocardioides</taxon>
    </lineage>
</organism>
<keyword evidence="8" id="KW-1185">Reference proteome</keyword>
<name>A0ABP8ZCQ5_9ACTN</name>
<feature type="domain" description="4Fe-4S Mo/W bis-MGD-type" evidence="6">
    <location>
        <begin position="18"/>
        <end position="74"/>
    </location>
</feature>
<reference evidence="8" key="1">
    <citation type="journal article" date="2019" name="Int. J. Syst. Evol. Microbiol.">
        <title>The Global Catalogue of Microorganisms (GCM) 10K type strain sequencing project: providing services to taxonomists for standard genome sequencing and annotation.</title>
        <authorList>
            <consortium name="The Broad Institute Genomics Platform"/>
            <consortium name="The Broad Institute Genome Sequencing Center for Infectious Disease"/>
            <person name="Wu L."/>
            <person name="Ma J."/>
        </authorList>
    </citation>
    <scope>NUCLEOTIDE SEQUENCE [LARGE SCALE GENOMIC DNA]</scope>
    <source>
        <strain evidence="8">JCM 18532</strain>
    </source>
</reference>
<dbReference type="EMBL" id="BAABKN010000028">
    <property type="protein sequence ID" value="GAA4753162.1"/>
    <property type="molecule type" value="Genomic_DNA"/>
</dbReference>
<sequence>MAGPTDGLVAAPGAKDGPEWHKTACGLCYMNCGLEVQIDGRALTKIRGDKSHPKSEGYACQKAQRLTWYGDHADRLRMPLRRQPDGTYVEIEWDTALTEIAERLIAIREADAAAGRPGSFAYVGGGGQGNHSGGGYGTALMRWMRSTRSFNALSQEKTGDFWVNGHMFGAQTCHTAEDIEDSDLLVVLGCNPWLAHGFNRARNTLNQIKTNPDRKLLVLDPRRTETAAIADVHLALRPGTDAYLLSAILALVLERGGQDDAFLAEHTTGFETVAAVLRAVPVDEWIHHAEVEREDVDRAVDLILASQRMVVRAELGIQQGRNSTLNSYLEKLLFLLTGNFGRPGTNGLHSWLVPLWVNSQGERSEITGFEYIAGLLPTNTLVEEIVTDHPNRIRALWIESSNPANTYTDTVAVEQAILDTELSVVVDVAFTESAALADYVLPAATQIEKYEFTLFNWEWPTNYFHIRRPLLEPLGDSLPEPEIYARLFEALGAMPADEELAEIVEVAEHDRAAALPRLGAMMRADPDLAAVAPVLLYRTVGKVLPDGSAAVAPVWAGCHRAAMTMPRPIQRALNTSVEGPVLGELLFDTILESASGAAFSQHEYQEIWELVRHDRVHLVVPEMLEWIGRLDADSDRRDDLEYPFSLINGQRRSHNANQILRPPAWRKTDPEGALRIRTDDLACVGVEPGGWVAVVTRIGRLVARAEIDDSLRSGQVALPHGFGMVVSDGHGGRVLNGPRINLITDALDRDPIAGTPHHKDMPVRLEAATPAEVSENEAASEVVLTLAGKR</sequence>
<evidence type="ECO:0000256" key="2">
    <source>
        <dbReference type="ARBA" id="ARBA00022723"/>
    </source>
</evidence>
<keyword evidence="2" id="KW-0479">Metal-binding</keyword>
<dbReference type="Gene3D" id="3.40.50.740">
    <property type="match status" value="1"/>
</dbReference>
<proteinExistence type="predicted"/>
<keyword evidence="1" id="KW-0004">4Fe-4S</keyword>
<dbReference type="SMART" id="SM00926">
    <property type="entry name" value="Molybdop_Fe4S4"/>
    <property type="match status" value="1"/>
</dbReference>
<evidence type="ECO:0000313" key="8">
    <source>
        <dbReference type="Proteomes" id="UP001499882"/>
    </source>
</evidence>
<dbReference type="Proteomes" id="UP001499882">
    <property type="component" value="Unassembled WGS sequence"/>
</dbReference>
<dbReference type="InterPro" id="IPR009010">
    <property type="entry name" value="Asp_de-COase-like_dom_sf"/>
</dbReference>
<gene>
    <name evidence="7" type="ORF">GCM10023350_43040</name>
</gene>
<evidence type="ECO:0000313" key="7">
    <source>
        <dbReference type="EMBL" id="GAA4753162.1"/>
    </source>
</evidence>
<evidence type="ECO:0000259" key="6">
    <source>
        <dbReference type="PROSITE" id="PS51669"/>
    </source>
</evidence>
<evidence type="ECO:0000256" key="5">
    <source>
        <dbReference type="ARBA" id="ARBA00023014"/>
    </source>
</evidence>
<dbReference type="Pfam" id="PF01568">
    <property type="entry name" value="Molydop_binding"/>
    <property type="match status" value="1"/>
</dbReference>
<dbReference type="SUPFAM" id="SSF50692">
    <property type="entry name" value="ADC-like"/>
    <property type="match status" value="1"/>
</dbReference>
<dbReference type="PROSITE" id="PS00490">
    <property type="entry name" value="MOLYBDOPTERIN_PROK_2"/>
    <property type="match status" value="1"/>
</dbReference>
<dbReference type="InterPro" id="IPR050123">
    <property type="entry name" value="Prok_molybdopt-oxidoreductase"/>
</dbReference>
<dbReference type="InterPro" id="IPR006655">
    <property type="entry name" value="Mopterin_OxRdtase_prok_CS"/>
</dbReference>
<dbReference type="InterPro" id="IPR006656">
    <property type="entry name" value="Mopterin_OxRdtase"/>
</dbReference>
<dbReference type="PROSITE" id="PS51669">
    <property type="entry name" value="4FE4S_MOW_BIS_MGD"/>
    <property type="match status" value="1"/>
</dbReference>
<dbReference type="Gene3D" id="3.40.228.10">
    <property type="entry name" value="Dimethylsulfoxide Reductase, domain 2"/>
    <property type="match status" value="1"/>
</dbReference>